<dbReference type="Pfam" id="PF10531">
    <property type="entry name" value="SLBB"/>
    <property type="match status" value="1"/>
</dbReference>
<dbReference type="NCBIfam" id="TIGR00426">
    <property type="entry name" value="competence protein ComEA helix-hairpin-helix repeat region"/>
    <property type="match status" value="1"/>
</dbReference>
<evidence type="ECO:0000256" key="1">
    <source>
        <dbReference type="SAM" id="Phobius"/>
    </source>
</evidence>
<keyword evidence="3" id="KW-0238">DNA-binding</keyword>
<evidence type="ECO:0000313" key="3">
    <source>
        <dbReference type="EMBL" id="GLC32222.1"/>
    </source>
</evidence>
<dbReference type="PANTHER" id="PTHR21180">
    <property type="entry name" value="ENDONUCLEASE/EXONUCLEASE/PHOSPHATASE FAMILY DOMAIN-CONTAINING PROTEIN 1"/>
    <property type="match status" value="1"/>
</dbReference>
<name>A0ABQ5NAK4_9CLOT</name>
<proteinExistence type="predicted"/>
<feature type="domain" description="Helix-hairpin-helix DNA-binding motif class 1" evidence="2">
    <location>
        <begin position="144"/>
        <end position="163"/>
    </location>
</feature>
<dbReference type="Pfam" id="PF12836">
    <property type="entry name" value="HHH_3"/>
    <property type="match status" value="1"/>
</dbReference>
<dbReference type="Proteomes" id="UP001208567">
    <property type="component" value="Unassembled WGS sequence"/>
</dbReference>
<keyword evidence="1" id="KW-0812">Transmembrane</keyword>
<feature type="transmembrane region" description="Helical" evidence="1">
    <location>
        <begin position="7"/>
        <end position="27"/>
    </location>
</feature>
<comment type="caution">
    <text evidence="3">The sequence shown here is derived from an EMBL/GenBank/DDBJ whole genome shotgun (WGS) entry which is preliminary data.</text>
</comment>
<dbReference type="PANTHER" id="PTHR21180:SF32">
    <property type="entry name" value="ENDONUCLEASE_EXONUCLEASE_PHOSPHATASE FAMILY DOMAIN-CONTAINING PROTEIN 1"/>
    <property type="match status" value="1"/>
</dbReference>
<dbReference type="RefSeq" id="WP_264851530.1">
    <property type="nucleotide sequence ID" value="NZ_BRXR01000001.1"/>
</dbReference>
<dbReference type="EMBL" id="BRXR01000001">
    <property type="protein sequence ID" value="GLC32222.1"/>
    <property type="molecule type" value="Genomic_DNA"/>
</dbReference>
<dbReference type="InterPro" id="IPR019554">
    <property type="entry name" value="Soluble_ligand-bd"/>
</dbReference>
<dbReference type="SUPFAM" id="SSF142984">
    <property type="entry name" value="Nqo1 middle domain-like"/>
    <property type="match status" value="1"/>
</dbReference>
<reference evidence="3 4" key="1">
    <citation type="journal article" date="2024" name="Int. J. Syst. Evol. Microbiol.">
        <title>Clostridium omnivorum sp. nov., isolated from anoxic soil under the treatment of reductive soil disinfestation.</title>
        <authorList>
            <person name="Ueki A."/>
            <person name="Tonouchi A."/>
            <person name="Kaku N."/>
            <person name="Honma S."/>
            <person name="Ueki K."/>
        </authorList>
    </citation>
    <scope>NUCLEOTIDE SEQUENCE [LARGE SCALE GENOMIC DNA]</scope>
    <source>
        <strain evidence="3 4">E14</strain>
    </source>
</reference>
<sequence>MREKKKIIGSIVILIVFFAFLVVGYFISRPKAHNPNENDIFVDSQSVEKQDAKLITVCIEGEVKSPGVYKLETGSIVQELVKKAGGFTENADKNPKLNLARKLKDEDFIYIDKKGETANNSLKSSASNASKVEDKVNINTATLDELDKVSGIGPVTAQKIIDYRDKNGYFNTIEDLKKIGGIGDKTINKFRDKVDIR</sequence>
<keyword evidence="1" id="KW-0472">Membrane</keyword>
<dbReference type="GO" id="GO:0003677">
    <property type="term" value="F:DNA binding"/>
    <property type="evidence" value="ECO:0007669"/>
    <property type="project" value="UniProtKB-KW"/>
</dbReference>
<dbReference type="SMART" id="SM00278">
    <property type="entry name" value="HhH1"/>
    <property type="match status" value="2"/>
</dbReference>
<feature type="domain" description="Helix-hairpin-helix DNA-binding motif class 1" evidence="2">
    <location>
        <begin position="174"/>
        <end position="193"/>
    </location>
</feature>
<dbReference type="InterPro" id="IPR004509">
    <property type="entry name" value="Competence_ComEA_HhH"/>
</dbReference>
<gene>
    <name evidence="3" type="ORF">bsdE14_36320</name>
</gene>
<dbReference type="InterPro" id="IPR051675">
    <property type="entry name" value="Endo/Exo/Phosphatase_dom_1"/>
</dbReference>
<organism evidence="3 4">
    <name type="scientific">Clostridium omnivorum</name>
    <dbReference type="NCBI Taxonomy" id="1604902"/>
    <lineage>
        <taxon>Bacteria</taxon>
        <taxon>Bacillati</taxon>
        <taxon>Bacillota</taxon>
        <taxon>Clostridia</taxon>
        <taxon>Eubacteriales</taxon>
        <taxon>Clostridiaceae</taxon>
        <taxon>Clostridium</taxon>
    </lineage>
</organism>
<evidence type="ECO:0000259" key="2">
    <source>
        <dbReference type="SMART" id="SM00278"/>
    </source>
</evidence>
<dbReference type="Gene3D" id="1.10.150.310">
    <property type="entry name" value="Tex RuvX-like domain-like"/>
    <property type="match status" value="1"/>
</dbReference>
<keyword evidence="1" id="KW-1133">Transmembrane helix</keyword>
<dbReference type="SUPFAM" id="SSF47781">
    <property type="entry name" value="RuvA domain 2-like"/>
    <property type="match status" value="1"/>
</dbReference>
<evidence type="ECO:0000313" key="4">
    <source>
        <dbReference type="Proteomes" id="UP001208567"/>
    </source>
</evidence>
<dbReference type="Gene3D" id="3.10.560.10">
    <property type="entry name" value="Outer membrane lipoprotein wza domain like"/>
    <property type="match status" value="1"/>
</dbReference>
<accession>A0ABQ5NAK4</accession>
<keyword evidence="4" id="KW-1185">Reference proteome</keyword>
<dbReference type="InterPro" id="IPR010994">
    <property type="entry name" value="RuvA_2-like"/>
</dbReference>
<protein>
    <submittedName>
        <fullName evidence="3">DNA-binding protein</fullName>
    </submittedName>
</protein>
<dbReference type="InterPro" id="IPR003583">
    <property type="entry name" value="Hlx-hairpin-Hlx_DNA-bd_motif"/>
</dbReference>